<evidence type="ECO:0000256" key="6">
    <source>
        <dbReference type="ARBA" id="ARBA00022670"/>
    </source>
</evidence>
<feature type="active site" evidence="11">
    <location>
        <position position="78"/>
    </location>
</feature>
<evidence type="ECO:0000256" key="11">
    <source>
        <dbReference type="PIRSR" id="PIRSR600223-1"/>
    </source>
</evidence>
<dbReference type="PROSITE" id="PS00761">
    <property type="entry name" value="SPASE_I_3"/>
    <property type="match status" value="1"/>
</dbReference>
<evidence type="ECO:0000313" key="16">
    <source>
        <dbReference type="Proteomes" id="UP000198565"/>
    </source>
</evidence>
<dbReference type="InterPro" id="IPR000223">
    <property type="entry name" value="Pept_S26A_signal_pept_1"/>
</dbReference>
<evidence type="ECO:0000256" key="1">
    <source>
        <dbReference type="ARBA" id="ARBA00000677"/>
    </source>
</evidence>
<comment type="catalytic activity">
    <reaction evidence="1 12">
        <text>Cleavage of hydrophobic, N-terminal signal or leader sequences from secreted and periplasmic proteins.</text>
        <dbReference type="EC" id="3.4.21.89"/>
    </reaction>
</comment>
<dbReference type="EC" id="3.4.21.89" evidence="4 12"/>
<dbReference type="PRINTS" id="PR00727">
    <property type="entry name" value="LEADERPTASE"/>
</dbReference>
<evidence type="ECO:0000256" key="4">
    <source>
        <dbReference type="ARBA" id="ARBA00013208"/>
    </source>
</evidence>
<comment type="similarity">
    <text evidence="3 13">Belongs to the peptidase S26 family.</text>
</comment>
<protein>
    <recommendedName>
        <fullName evidence="4 12">Signal peptidase I</fullName>
        <ecNumber evidence="4 12">3.4.21.89</ecNumber>
    </recommendedName>
</protein>
<evidence type="ECO:0000313" key="15">
    <source>
        <dbReference type="EMBL" id="SFL38355.1"/>
    </source>
</evidence>
<name>A0A1I4H864_9BACI</name>
<dbReference type="PANTHER" id="PTHR43390:SF1">
    <property type="entry name" value="CHLOROPLAST PROCESSING PEPTIDASE"/>
    <property type="match status" value="1"/>
</dbReference>
<dbReference type="Gene3D" id="2.10.109.10">
    <property type="entry name" value="Umud Fragment, subunit A"/>
    <property type="match status" value="1"/>
</dbReference>
<keyword evidence="10 12" id="KW-0472">Membrane</keyword>
<dbReference type="AlphaFoldDB" id="A0A1I4H864"/>
<dbReference type="InterPro" id="IPR036286">
    <property type="entry name" value="LexA/Signal_pep-like_sf"/>
</dbReference>
<evidence type="ECO:0000256" key="12">
    <source>
        <dbReference type="RuleBase" id="RU003993"/>
    </source>
</evidence>
<dbReference type="GO" id="GO:0005886">
    <property type="term" value="C:plasma membrane"/>
    <property type="evidence" value="ECO:0007669"/>
    <property type="project" value="UniProtKB-SubCell"/>
</dbReference>
<keyword evidence="5" id="KW-1003">Cell membrane</keyword>
<accession>A0A1I4H864</accession>
<sequence length="181" mass="21295">MDKKRIWSIVRIVVFALVLAMFFRSYLFASYVVNGKSMEPTLHDGNLLMVNKMVYDLMDINRFDVIVFHANKNEDYVKRVIGKPGDHIEYRDDMLYINGEAIDEPYLDRYREPNEILTDDFTLEEITGEEVIPEGKLFVLGDNRTKSYDSRAIGFVEEEKVVGKVDIRYWPMSELNFQFIQ</sequence>
<dbReference type="SUPFAM" id="SSF51306">
    <property type="entry name" value="LexA/Signal peptidase"/>
    <property type="match status" value="1"/>
</dbReference>
<dbReference type="EMBL" id="FOTR01000001">
    <property type="protein sequence ID" value="SFL38355.1"/>
    <property type="molecule type" value="Genomic_DNA"/>
</dbReference>
<comment type="subcellular location">
    <subcellularLocation>
        <location evidence="2">Cell membrane</location>
        <topology evidence="2">Single-pass type II membrane protein</topology>
    </subcellularLocation>
    <subcellularLocation>
        <location evidence="13">Membrane</location>
        <topology evidence="13">Single-pass type II membrane protein</topology>
    </subcellularLocation>
</comment>
<evidence type="ECO:0000256" key="13">
    <source>
        <dbReference type="RuleBase" id="RU362042"/>
    </source>
</evidence>
<evidence type="ECO:0000256" key="2">
    <source>
        <dbReference type="ARBA" id="ARBA00004401"/>
    </source>
</evidence>
<dbReference type="RefSeq" id="WP_091480051.1">
    <property type="nucleotide sequence ID" value="NZ_FOTR01000001.1"/>
</dbReference>
<dbReference type="Proteomes" id="UP000198565">
    <property type="component" value="Unassembled WGS sequence"/>
</dbReference>
<dbReference type="InterPro" id="IPR019756">
    <property type="entry name" value="Pept_S26A_signal_pept_1_Ser-AS"/>
</dbReference>
<feature type="domain" description="Peptidase S26" evidence="14">
    <location>
        <begin position="7"/>
        <end position="170"/>
    </location>
</feature>
<evidence type="ECO:0000256" key="10">
    <source>
        <dbReference type="ARBA" id="ARBA00023136"/>
    </source>
</evidence>
<dbReference type="PROSITE" id="PS00501">
    <property type="entry name" value="SPASE_I_1"/>
    <property type="match status" value="1"/>
</dbReference>
<evidence type="ECO:0000256" key="9">
    <source>
        <dbReference type="ARBA" id="ARBA00022989"/>
    </source>
</evidence>
<keyword evidence="8 12" id="KW-0378">Hydrolase</keyword>
<keyword evidence="6 12" id="KW-0645">Protease</keyword>
<keyword evidence="7 12" id="KW-0812">Transmembrane</keyword>
<dbReference type="InterPro" id="IPR019757">
    <property type="entry name" value="Pept_S26A_signal_pept_1_Lys-AS"/>
</dbReference>
<organism evidence="15 16">
    <name type="scientific">Gracilibacillus orientalis</name>
    <dbReference type="NCBI Taxonomy" id="334253"/>
    <lineage>
        <taxon>Bacteria</taxon>
        <taxon>Bacillati</taxon>
        <taxon>Bacillota</taxon>
        <taxon>Bacilli</taxon>
        <taxon>Bacillales</taxon>
        <taxon>Bacillaceae</taxon>
        <taxon>Gracilibacillus</taxon>
    </lineage>
</organism>
<dbReference type="OrthoDB" id="9802919at2"/>
<keyword evidence="9 12" id="KW-1133">Transmembrane helix</keyword>
<dbReference type="GO" id="GO:0006465">
    <property type="term" value="P:signal peptide processing"/>
    <property type="evidence" value="ECO:0007669"/>
    <property type="project" value="InterPro"/>
</dbReference>
<dbReference type="GO" id="GO:0004252">
    <property type="term" value="F:serine-type endopeptidase activity"/>
    <property type="evidence" value="ECO:0007669"/>
    <property type="project" value="InterPro"/>
</dbReference>
<dbReference type="PROSITE" id="PS00760">
    <property type="entry name" value="SPASE_I_2"/>
    <property type="match status" value="1"/>
</dbReference>
<proteinExistence type="inferred from homology"/>
<evidence type="ECO:0000256" key="7">
    <source>
        <dbReference type="ARBA" id="ARBA00022692"/>
    </source>
</evidence>
<dbReference type="InterPro" id="IPR019533">
    <property type="entry name" value="Peptidase_S26"/>
</dbReference>
<evidence type="ECO:0000259" key="14">
    <source>
        <dbReference type="Pfam" id="PF10502"/>
    </source>
</evidence>
<gene>
    <name evidence="15" type="ORF">SAMN04487943_101277</name>
</gene>
<dbReference type="FunFam" id="2.10.109.10:FF:000008">
    <property type="entry name" value="Signal peptidase I"/>
    <property type="match status" value="1"/>
</dbReference>
<dbReference type="CDD" id="cd06530">
    <property type="entry name" value="S26_SPase_I"/>
    <property type="match status" value="1"/>
</dbReference>
<evidence type="ECO:0000256" key="8">
    <source>
        <dbReference type="ARBA" id="ARBA00022801"/>
    </source>
</evidence>
<dbReference type="NCBIfam" id="TIGR02227">
    <property type="entry name" value="sigpep_I_bact"/>
    <property type="match status" value="1"/>
</dbReference>
<dbReference type="Pfam" id="PF10502">
    <property type="entry name" value="Peptidase_S26"/>
    <property type="match status" value="1"/>
</dbReference>
<feature type="active site" evidence="11">
    <location>
        <position position="37"/>
    </location>
</feature>
<evidence type="ECO:0000256" key="5">
    <source>
        <dbReference type="ARBA" id="ARBA00022475"/>
    </source>
</evidence>
<dbReference type="GO" id="GO:0009003">
    <property type="term" value="F:signal peptidase activity"/>
    <property type="evidence" value="ECO:0007669"/>
    <property type="project" value="UniProtKB-EC"/>
</dbReference>
<reference evidence="16" key="1">
    <citation type="submission" date="2016-10" db="EMBL/GenBank/DDBJ databases">
        <authorList>
            <person name="Varghese N."/>
            <person name="Submissions S."/>
        </authorList>
    </citation>
    <scope>NUCLEOTIDE SEQUENCE [LARGE SCALE GENOMIC DNA]</scope>
    <source>
        <strain evidence="16">CGMCC 1.4250</strain>
    </source>
</reference>
<dbReference type="InterPro" id="IPR019758">
    <property type="entry name" value="Pept_S26A_signal_pept_1_CS"/>
</dbReference>
<evidence type="ECO:0000256" key="3">
    <source>
        <dbReference type="ARBA" id="ARBA00009370"/>
    </source>
</evidence>
<feature type="transmembrane region" description="Helical" evidence="12">
    <location>
        <begin position="12"/>
        <end position="33"/>
    </location>
</feature>
<dbReference type="STRING" id="334253.SAMN04487943_101277"/>
<dbReference type="PANTHER" id="PTHR43390">
    <property type="entry name" value="SIGNAL PEPTIDASE I"/>
    <property type="match status" value="1"/>
</dbReference>
<keyword evidence="16" id="KW-1185">Reference proteome</keyword>